<protein>
    <recommendedName>
        <fullName evidence="4">HTTM domain-containing protein</fullName>
    </recommendedName>
</protein>
<reference evidence="3" key="1">
    <citation type="journal article" date="2019" name="Int. J. Syst. Evol. Microbiol.">
        <title>The Global Catalogue of Microorganisms (GCM) 10K type strain sequencing project: providing services to taxonomists for standard genome sequencing and annotation.</title>
        <authorList>
            <consortium name="The Broad Institute Genomics Platform"/>
            <consortium name="The Broad Institute Genome Sequencing Center for Infectious Disease"/>
            <person name="Wu L."/>
            <person name="Ma J."/>
        </authorList>
    </citation>
    <scope>NUCLEOTIDE SEQUENCE [LARGE SCALE GENOMIC DNA]</scope>
    <source>
        <strain evidence="3">JCM 17626</strain>
    </source>
</reference>
<dbReference type="InterPro" id="IPR052964">
    <property type="entry name" value="Sporulation_signal_mat"/>
</dbReference>
<dbReference type="Proteomes" id="UP001501772">
    <property type="component" value="Unassembled WGS sequence"/>
</dbReference>
<keyword evidence="1" id="KW-0812">Transmembrane</keyword>
<accession>A0ABP8B1B2</accession>
<dbReference type="EMBL" id="BAABBY010000001">
    <property type="protein sequence ID" value="GAA4195736.1"/>
    <property type="molecule type" value="Genomic_DNA"/>
</dbReference>
<dbReference type="PANTHER" id="PTHR39535">
    <property type="entry name" value="SPORULATION-DELAYING PROTEIN SDPB"/>
    <property type="match status" value="1"/>
</dbReference>
<comment type="caution">
    <text evidence="2">The sequence shown here is derived from an EMBL/GenBank/DDBJ whole genome shotgun (WGS) entry which is preliminary data.</text>
</comment>
<dbReference type="PANTHER" id="PTHR39535:SF2">
    <property type="entry name" value="HTTM DOMAIN-CONTAINING PROTEIN"/>
    <property type="match status" value="1"/>
</dbReference>
<proteinExistence type="predicted"/>
<evidence type="ECO:0000313" key="3">
    <source>
        <dbReference type="Proteomes" id="UP001501772"/>
    </source>
</evidence>
<keyword evidence="3" id="KW-1185">Reference proteome</keyword>
<evidence type="ECO:0000313" key="2">
    <source>
        <dbReference type="EMBL" id="GAA4195736.1"/>
    </source>
</evidence>
<feature type="transmembrane region" description="Helical" evidence="1">
    <location>
        <begin position="81"/>
        <end position="114"/>
    </location>
</feature>
<organism evidence="2 3">
    <name type="scientific">Pedobacter jeongneungensis</name>
    <dbReference type="NCBI Taxonomy" id="947309"/>
    <lineage>
        <taxon>Bacteria</taxon>
        <taxon>Pseudomonadati</taxon>
        <taxon>Bacteroidota</taxon>
        <taxon>Sphingobacteriia</taxon>
        <taxon>Sphingobacteriales</taxon>
        <taxon>Sphingobacteriaceae</taxon>
        <taxon>Pedobacter</taxon>
    </lineage>
</organism>
<gene>
    <name evidence="2" type="ORF">GCM10022289_00360</name>
</gene>
<feature type="transmembrane region" description="Helical" evidence="1">
    <location>
        <begin position="46"/>
        <end position="69"/>
    </location>
</feature>
<keyword evidence="1" id="KW-1133">Transmembrane helix</keyword>
<keyword evidence="1" id="KW-0472">Membrane</keyword>
<sequence length="156" mass="18124">MCIIYFHAGIGKIPINEWANGTATYYWLNDPVFGMTDWMHTFMDPILSSAFGVALLTWGTIVLEILLFMAIMMNKRAKKTLFILGITFHLGILFFHGLVSFFFSMAAGLMLYLWVDNPLGSIGILRDLNYKHKYISLKKYSIFIQKRWNIHHHINK</sequence>
<name>A0ABP8B1B2_9SPHI</name>
<evidence type="ECO:0000256" key="1">
    <source>
        <dbReference type="SAM" id="Phobius"/>
    </source>
</evidence>
<evidence type="ECO:0008006" key="4">
    <source>
        <dbReference type="Google" id="ProtNLM"/>
    </source>
</evidence>